<dbReference type="PANTHER" id="PTHR43004:SF19">
    <property type="entry name" value="BINDING MONOOXYGENASE, PUTATIVE (JCVI)-RELATED"/>
    <property type="match status" value="1"/>
</dbReference>
<evidence type="ECO:0000256" key="1">
    <source>
        <dbReference type="ARBA" id="ARBA00001974"/>
    </source>
</evidence>
<keyword evidence="3" id="KW-0274">FAD</keyword>
<dbReference type="PANTHER" id="PTHR43004">
    <property type="entry name" value="TRK SYSTEM POTASSIUM UPTAKE PROTEIN"/>
    <property type="match status" value="1"/>
</dbReference>
<comment type="caution">
    <text evidence="5">The sequence shown here is derived from an EMBL/GenBank/DDBJ whole genome shotgun (WGS) entry which is preliminary data.</text>
</comment>
<feature type="domain" description="FAD-binding" evidence="4">
    <location>
        <begin position="20"/>
        <end position="353"/>
    </location>
</feature>
<evidence type="ECO:0000256" key="2">
    <source>
        <dbReference type="ARBA" id="ARBA00022630"/>
    </source>
</evidence>
<dbReference type="AlphaFoldDB" id="A0A6G4X4B1"/>
<evidence type="ECO:0000313" key="5">
    <source>
        <dbReference type="EMBL" id="NGO72228.1"/>
    </source>
</evidence>
<dbReference type="InterPro" id="IPR002938">
    <property type="entry name" value="FAD-bd"/>
</dbReference>
<reference evidence="5 6" key="1">
    <citation type="submission" date="2020-02" db="EMBL/GenBank/DDBJ databases">
        <title>Whole-genome analyses of novel actinobacteria.</title>
        <authorList>
            <person name="Sahin N."/>
            <person name="Tatar D."/>
        </authorList>
    </citation>
    <scope>NUCLEOTIDE SEQUENCE [LARGE SCALE GENOMIC DNA]</scope>
    <source>
        <strain evidence="5 6">SB3404</strain>
    </source>
</reference>
<dbReference type="Gene3D" id="3.50.50.60">
    <property type="entry name" value="FAD/NAD(P)-binding domain"/>
    <property type="match status" value="1"/>
</dbReference>
<sequence>MTSLNSVKEQHGEHGEHGDCGVLIAGAGPTGLTLACELARRGVRVRLVERSDGLFPGSRGKGIQPRTLEVFDDLGIVDAVLRDGSPYPPMLRWKDGRPGDEFDLVQRGGPRPGAPYGEPWMLPQWRTQELLYERLRELGGEVEFGRELTGVTQDAQGVTAHFAAGGPEPSVRARYLVAADGGRSSVRSALGIPMNGETLSAEPTRIADVRVAGLDRERWHVWEQPEGAMLALCPLPSTDAFQLIAQRASADADIPGLVAARTHLAADQVKEVLYASQFRANAALADRFREGRVFLAGDAAHIHSPAGGQGLNTSVQDAYNLGWKLARVLHGGADAALLETYEAERAPLAAAMLGLSTRLHRGFWARREPETHQLDLAYRDSPLSPVASASPGGALRPGDRAPDAPCGAGRLFDVFRGPHFTLLALGGAAPPAELSAAPSERPQGGPEVRVHTLRAADGYASPALYLVRPDGYLAVVTTDPADVTGWLRDH</sequence>
<dbReference type="GO" id="GO:0071949">
    <property type="term" value="F:FAD binding"/>
    <property type="evidence" value="ECO:0007669"/>
    <property type="project" value="InterPro"/>
</dbReference>
<comment type="cofactor">
    <cofactor evidence="1">
        <name>FAD</name>
        <dbReference type="ChEBI" id="CHEBI:57692"/>
    </cofactor>
</comment>
<name>A0A6G4X4B1_9ACTN</name>
<accession>A0A6G4X4B1</accession>
<dbReference type="EMBL" id="JAAKZZ010000419">
    <property type="protein sequence ID" value="NGO72228.1"/>
    <property type="molecule type" value="Genomic_DNA"/>
</dbReference>
<gene>
    <name evidence="5" type="ORF">G5C65_28540</name>
</gene>
<organism evidence="5 6">
    <name type="scientific">Streptomyces boncukensis</name>
    <dbReference type="NCBI Taxonomy" id="2711219"/>
    <lineage>
        <taxon>Bacteria</taxon>
        <taxon>Bacillati</taxon>
        <taxon>Actinomycetota</taxon>
        <taxon>Actinomycetes</taxon>
        <taxon>Kitasatosporales</taxon>
        <taxon>Streptomycetaceae</taxon>
        <taxon>Streptomyces</taxon>
    </lineage>
</organism>
<dbReference type="SUPFAM" id="SSF51905">
    <property type="entry name" value="FAD/NAD(P)-binding domain"/>
    <property type="match status" value="1"/>
</dbReference>
<dbReference type="InterPro" id="IPR036188">
    <property type="entry name" value="FAD/NAD-bd_sf"/>
</dbReference>
<dbReference type="PRINTS" id="PR00420">
    <property type="entry name" value="RNGMNOXGNASE"/>
</dbReference>
<dbReference type="Proteomes" id="UP000477722">
    <property type="component" value="Unassembled WGS sequence"/>
</dbReference>
<dbReference type="GO" id="GO:0016709">
    <property type="term" value="F:oxidoreductase activity, acting on paired donors, with incorporation or reduction of molecular oxygen, NAD(P)H as one donor, and incorporation of one atom of oxygen"/>
    <property type="evidence" value="ECO:0007669"/>
    <property type="project" value="UniProtKB-ARBA"/>
</dbReference>
<dbReference type="Pfam" id="PF21274">
    <property type="entry name" value="Rng_hyd_C"/>
    <property type="match status" value="1"/>
</dbReference>
<dbReference type="InterPro" id="IPR050641">
    <property type="entry name" value="RIFMO-like"/>
</dbReference>
<proteinExistence type="predicted"/>
<protein>
    <submittedName>
        <fullName evidence="5">NAD-binding protein</fullName>
    </submittedName>
</protein>
<dbReference type="Gene3D" id="3.40.30.120">
    <property type="match status" value="1"/>
</dbReference>
<evidence type="ECO:0000256" key="3">
    <source>
        <dbReference type="ARBA" id="ARBA00022827"/>
    </source>
</evidence>
<dbReference type="NCBIfam" id="NF004832">
    <property type="entry name" value="PRK06184.1"/>
    <property type="match status" value="1"/>
</dbReference>
<dbReference type="Gene3D" id="3.30.70.2450">
    <property type="match status" value="1"/>
</dbReference>
<evidence type="ECO:0000313" key="6">
    <source>
        <dbReference type="Proteomes" id="UP000477722"/>
    </source>
</evidence>
<dbReference type="RefSeq" id="WP_165301921.1">
    <property type="nucleotide sequence ID" value="NZ_JAAKZZ010000419.1"/>
</dbReference>
<keyword evidence="2" id="KW-0285">Flavoprotein</keyword>
<dbReference type="Pfam" id="PF01494">
    <property type="entry name" value="FAD_binding_3"/>
    <property type="match status" value="1"/>
</dbReference>
<keyword evidence="6" id="KW-1185">Reference proteome</keyword>
<evidence type="ECO:0000259" key="4">
    <source>
        <dbReference type="Pfam" id="PF01494"/>
    </source>
</evidence>